<accession>A0ABD5UIR2</accession>
<dbReference type="Gene3D" id="3.10.105.10">
    <property type="entry name" value="Dipeptide-binding Protein, Domain 3"/>
    <property type="match status" value="2"/>
</dbReference>
<dbReference type="InterPro" id="IPR000914">
    <property type="entry name" value="SBP_5_dom"/>
</dbReference>
<feature type="region of interest" description="Disordered" evidence="1">
    <location>
        <begin position="204"/>
        <end position="232"/>
    </location>
</feature>
<comment type="caution">
    <text evidence="3">The sequence shown here is derived from an EMBL/GenBank/DDBJ whole genome shotgun (WGS) entry which is preliminary data.</text>
</comment>
<dbReference type="Proteomes" id="UP001596333">
    <property type="component" value="Unassembled WGS sequence"/>
</dbReference>
<dbReference type="EMBL" id="JBHSXI010000010">
    <property type="protein sequence ID" value="MFC6889255.1"/>
    <property type="molecule type" value="Genomic_DNA"/>
</dbReference>
<protein>
    <submittedName>
        <fullName evidence="3">ABC transporter substrate-binding protein</fullName>
    </submittedName>
</protein>
<organism evidence="3 4">
    <name type="scientific">Halorubrum trueperi</name>
    <dbReference type="NCBI Taxonomy" id="2004704"/>
    <lineage>
        <taxon>Archaea</taxon>
        <taxon>Methanobacteriati</taxon>
        <taxon>Methanobacteriota</taxon>
        <taxon>Stenosarchaea group</taxon>
        <taxon>Halobacteria</taxon>
        <taxon>Halobacteriales</taxon>
        <taxon>Haloferacaceae</taxon>
        <taxon>Halorubrum</taxon>
    </lineage>
</organism>
<dbReference type="PANTHER" id="PTHR30290">
    <property type="entry name" value="PERIPLASMIC BINDING COMPONENT OF ABC TRANSPORTER"/>
    <property type="match status" value="1"/>
</dbReference>
<proteinExistence type="predicted"/>
<feature type="compositionally biased region" description="Low complexity" evidence="1">
    <location>
        <begin position="204"/>
        <end position="218"/>
    </location>
</feature>
<evidence type="ECO:0000313" key="3">
    <source>
        <dbReference type="EMBL" id="MFC6889255.1"/>
    </source>
</evidence>
<dbReference type="SUPFAM" id="SSF53850">
    <property type="entry name" value="Periplasmic binding protein-like II"/>
    <property type="match status" value="2"/>
</dbReference>
<feature type="region of interest" description="Disordered" evidence="1">
    <location>
        <begin position="625"/>
        <end position="645"/>
    </location>
</feature>
<feature type="domain" description="Solute-binding protein family 5" evidence="2">
    <location>
        <begin position="322"/>
        <end position="661"/>
    </location>
</feature>
<gene>
    <name evidence="3" type="ORF">ACFQEY_09555</name>
</gene>
<dbReference type="RefSeq" id="WP_379767751.1">
    <property type="nucleotide sequence ID" value="NZ_JBHSXI010000010.1"/>
</dbReference>
<dbReference type="CDD" id="cd00995">
    <property type="entry name" value="PBP2_NikA_DppA_OppA_like"/>
    <property type="match status" value="1"/>
</dbReference>
<evidence type="ECO:0000259" key="2">
    <source>
        <dbReference type="Pfam" id="PF00496"/>
    </source>
</evidence>
<evidence type="ECO:0000313" key="4">
    <source>
        <dbReference type="Proteomes" id="UP001596333"/>
    </source>
</evidence>
<dbReference type="PROSITE" id="PS51257">
    <property type="entry name" value="PROKAR_LIPOPROTEIN"/>
    <property type="match status" value="1"/>
</dbReference>
<dbReference type="AlphaFoldDB" id="A0ABD5UIR2"/>
<dbReference type="Gene3D" id="3.40.190.10">
    <property type="entry name" value="Periplasmic binding protein-like II"/>
    <property type="match status" value="1"/>
</dbReference>
<evidence type="ECO:0000256" key="1">
    <source>
        <dbReference type="SAM" id="MobiDB-lite"/>
    </source>
</evidence>
<reference evidence="3 4" key="1">
    <citation type="journal article" date="2019" name="Int. J. Syst. Evol. Microbiol.">
        <title>The Global Catalogue of Microorganisms (GCM) 10K type strain sequencing project: providing services to taxonomists for standard genome sequencing and annotation.</title>
        <authorList>
            <consortium name="The Broad Institute Genomics Platform"/>
            <consortium name="The Broad Institute Genome Sequencing Center for Infectious Disease"/>
            <person name="Wu L."/>
            <person name="Ma J."/>
        </authorList>
    </citation>
    <scope>NUCLEOTIDE SEQUENCE [LARGE SCALE GENOMIC DNA]</scope>
    <source>
        <strain evidence="3 4">Y73</strain>
    </source>
</reference>
<sequence length="668" mass="72562">MTRRVGRREALAGIGLAALSAGCLGRSRNIAGRERSSQLTLEISAAPADRDPNAIRIARHLAENLDAVGIDARINTLGQLDLRRKVLINHNFDVYVGQFRESEPFDPDAMYAFTHSKFIAEAGWQNPFGFTDVDGVDDLLESQRRTDRGRTEVVADLQQSLCELQPFTVVAFPDPLTAVRESRFENWTNRQPLSVGGLLALERSGTTDGESSETTAGGPVEDETTTDADADMMTADGTVDDAMNADMMTADGTVDDGTTADGTTTNETTVEAEAADGDATLRLVTTDERITQNWNPIAAEYRHYGTFTSLLYDRLALLDDGEVIPWLAADWGLIDDETIEITLRDAQWHDGSPVTADDVAFTYEFLRDTSMGSVETPIPTPTFRGRSSVVTSTSVVDDATVRLTIGDVNEAVGVRALQVPILPKDVWEERTDLATIAGFEFDIETTEAVVSNNEEPIGSGPVRFVETTPEESVVFERNPDHFLVRPDTSTGDTPGPRARIPERFHGKPAFDRLEIGVMGSDIAAVQAVGDGFADATVSNLGPDSVPRIGREADARLVTGRSGGFYHVGYNTRRAPLSNPRFRGILASLIDKESLVETAFNGYAEAAASPLAASPEWVPDDLRWEDDGEDPVFPFAGESGSLDAEDARSRLRDAGYRFDDDGRLLSQGT</sequence>
<feature type="compositionally biased region" description="Acidic residues" evidence="1">
    <location>
        <begin position="220"/>
        <end position="230"/>
    </location>
</feature>
<dbReference type="Pfam" id="PF00496">
    <property type="entry name" value="SBP_bac_5"/>
    <property type="match status" value="1"/>
</dbReference>
<name>A0ABD5UIR2_9EURY</name>
<dbReference type="InterPro" id="IPR039424">
    <property type="entry name" value="SBP_5"/>
</dbReference>
<keyword evidence="4" id="KW-1185">Reference proteome</keyword>